<dbReference type="InterPro" id="IPR009822">
    <property type="entry name" value="YaeQ"/>
</dbReference>
<reference evidence="1" key="1">
    <citation type="submission" date="2020-10" db="EMBL/GenBank/DDBJ databases">
        <title>Connecting structure to function with the recovery of over 1000 high-quality activated sludge metagenome-assembled genomes encoding full-length rRNA genes using long-read sequencing.</title>
        <authorList>
            <person name="Singleton C.M."/>
            <person name="Petriglieri F."/>
            <person name="Kristensen J.M."/>
            <person name="Kirkegaard R.H."/>
            <person name="Michaelsen T.Y."/>
            <person name="Andersen M.H."/>
            <person name="Karst S.M."/>
            <person name="Dueholm M.S."/>
            <person name="Nielsen P.H."/>
            <person name="Albertsen M."/>
        </authorList>
    </citation>
    <scope>NUCLEOTIDE SEQUENCE</scope>
    <source>
        <strain evidence="1">Hirt_18-Q3-R61-65_BATAC.395</strain>
    </source>
</reference>
<accession>A0A9D7K007</accession>
<dbReference type="SMART" id="SM01322">
    <property type="entry name" value="YaeQ"/>
    <property type="match status" value="1"/>
</dbReference>
<dbReference type="AlphaFoldDB" id="A0A9D7K007"/>
<dbReference type="Pfam" id="PF07152">
    <property type="entry name" value="YaeQ"/>
    <property type="match status" value="1"/>
</dbReference>
<dbReference type="Proteomes" id="UP000886689">
    <property type="component" value="Unassembled WGS sequence"/>
</dbReference>
<evidence type="ECO:0000313" key="1">
    <source>
        <dbReference type="EMBL" id="MBK8522834.1"/>
    </source>
</evidence>
<dbReference type="InterPro" id="IPR011335">
    <property type="entry name" value="Restrct_endonuc-II-like"/>
</dbReference>
<organism evidence="1 2">
    <name type="scientific">Candidatus Proximibacter danicus</name>
    <dbReference type="NCBI Taxonomy" id="2954365"/>
    <lineage>
        <taxon>Bacteria</taxon>
        <taxon>Pseudomonadati</taxon>
        <taxon>Pseudomonadota</taxon>
        <taxon>Betaproteobacteria</taxon>
        <taxon>Candidatus Proximibacter</taxon>
    </lineage>
</organism>
<dbReference type="SUPFAM" id="SSF52980">
    <property type="entry name" value="Restriction endonuclease-like"/>
    <property type="match status" value="1"/>
</dbReference>
<dbReference type="InterPro" id="IPR038590">
    <property type="entry name" value="YaeQ_sf"/>
</dbReference>
<gene>
    <name evidence="1" type="ORF">IPL58_01070</name>
</gene>
<evidence type="ECO:0000313" key="2">
    <source>
        <dbReference type="Proteomes" id="UP000886689"/>
    </source>
</evidence>
<dbReference type="PIRSF" id="PIRSF011484">
    <property type="entry name" value="YaeQ"/>
    <property type="match status" value="1"/>
</dbReference>
<name>A0A9D7K007_9PROT</name>
<comment type="caution">
    <text evidence="1">The sequence shown here is derived from an EMBL/GenBank/DDBJ whole genome shotgun (WGS) entry which is preliminary data.</text>
</comment>
<dbReference type="PANTHER" id="PTHR38784">
    <property type="entry name" value="SUCROSE PHOSPHORYLASE"/>
    <property type="match status" value="1"/>
</dbReference>
<dbReference type="EMBL" id="JADJUC010000001">
    <property type="protein sequence ID" value="MBK8522834.1"/>
    <property type="molecule type" value="Genomic_DNA"/>
</dbReference>
<dbReference type="CDD" id="cd22368">
    <property type="entry name" value="YaeQ-like"/>
    <property type="match status" value="1"/>
</dbReference>
<dbReference type="PANTHER" id="PTHR38784:SF1">
    <property type="entry name" value="SUCROSE PHOSPHORYLASE"/>
    <property type="match status" value="1"/>
</dbReference>
<sequence length="183" mass="20453">MALKSTICKAELQVSDLDRHYYVAHNLTLARHPSETDERMMVRLLAFALYASETLAFGQGLSSEDEPALVERDLTGAIERWIDVGLPDERNVRRAAHRSRQMVLITYGGRVADMWWAQNESKLAGLDNLTVLNLSTDESAVLKNLAGKSMRLQCTIQDGIVWLADGTGNHEFTPRVLKRAKGT</sequence>
<proteinExistence type="predicted"/>
<dbReference type="Gene3D" id="3.10.640.10">
    <property type="entry name" value="Restriction endonuclease-like alpha-beta roll domain"/>
    <property type="match status" value="1"/>
</dbReference>
<protein>
    <submittedName>
        <fullName evidence="1">YaeQ family protein</fullName>
    </submittedName>
</protein>